<proteinExistence type="inferred from homology"/>
<dbReference type="InterPro" id="IPR004682">
    <property type="entry name" value="TRAP_DctP"/>
</dbReference>
<dbReference type="Pfam" id="PF03480">
    <property type="entry name" value="DctP"/>
    <property type="match status" value="1"/>
</dbReference>
<keyword evidence="3 5" id="KW-0732">Signal</keyword>
<dbReference type="PANTHER" id="PTHR33376">
    <property type="match status" value="1"/>
</dbReference>
<keyword evidence="2" id="KW-0813">Transport</keyword>
<evidence type="ECO:0000256" key="4">
    <source>
        <dbReference type="SAM" id="MobiDB-lite"/>
    </source>
</evidence>
<dbReference type="GeneID" id="57967780"/>
<evidence type="ECO:0000256" key="5">
    <source>
        <dbReference type="SAM" id="SignalP"/>
    </source>
</evidence>
<dbReference type="InterPro" id="IPR018389">
    <property type="entry name" value="DctP_fam"/>
</dbReference>
<gene>
    <name evidence="6" type="ORF">PM006_10980</name>
</gene>
<reference evidence="6" key="1">
    <citation type="submission" date="2023-01" db="EMBL/GenBank/DDBJ databases">
        <title>Human gut microbiome strain richness.</title>
        <authorList>
            <person name="Chen-Liaw A."/>
        </authorList>
    </citation>
    <scope>NUCLEOTIDE SEQUENCE</scope>
    <source>
        <strain evidence="6">B1_m1001713B170214d0_201011</strain>
    </source>
</reference>
<dbReference type="RefSeq" id="WP_150027169.1">
    <property type="nucleotide sequence ID" value="NZ_JABFCJ010000045.1"/>
</dbReference>
<evidence type="ECO:0000256" key="3">
    <source>
        <dbReference type="ARBA" id="ARBA00022729"/>
    </source>
</evidence>
<accession>A0AAW6AXD9</accession>
<feature type="compositionally biased region" description="Basic and acidic residues" evidence="4">
    <location>
        <begin position="30"/>
        <end position="47"/>
    </location>
</feature>
<dbReference type="InterPro" id="IPR038404">
    <property type="entry name" value="TRAP_DctP_sf"/>
</dbReference>
<protein>
    <submittedName>
        <fullName evidence="6">DctP family TRAP transporter solute-binding subunit</fullName>
    </submittedName>
</protein>
<comment type="similarity">
    <text evidence="1">Belongs to the bacterial solute-binding protein 7 family.</text>
</comment>
<dbReference type="GO" id="GO:0055085">
    <property type="term" value="P:transmembrane transport"/>
    <property type="evidence" value="ECO:0007669"/>
    <property type="project" value="InterPro"/>
</dbReference>
<dbReference type="GO" id="GO:0030288">
    <property type="term" value="C:outer membrane-bounded periplasmic space"/>
    <property type="evidence" value="ECO:0007669"/>
    <property type="project" value="InterPro"/>
</dbReference>
<dbReference type="Proteomes" id="UP001300871">
    <property type="component" value="Unassembled WGS sequence"/>
</dbReference>
<dbReference type="PANTHER" id="PTHR33376:SF7">
    <property type="entry name" value="C4-DICARBOXYLATE-BINDING PROTEIN DCTB"/>
    <property type="match status" value="1"/>
</dbReference>
<dbReference type="NCBIfam" id="NF037995">
    <property type="entry name" value="TRAP_S1"/>
    <property type="match status" value="1"/>
</dbReference>
<organism evidence="6 7">
    <name type="scientific">Clostridium symbiosum</name>
    <name type="common">Bacteroides symbiosus</name>
    <dbReference type="NCBI Taxonomy" id="1512"/>
    <lineage>
        <taxon>Bacteria</taxon>
        <taxon>Bacillati</taxon>
        <taxon>Bacillota</taxon>
        <taxon>Clostridia</taxon>
        <taxon>Lachnospirales</taxon>
        <taxon>Lachnospiraceae</taxon>
        <taxon>Otoolea</taxon>
    </lineage>
</organism>
<dbReference type="EMBL" id="JAQLGM010000024">
    <property type="protein sequence ID" value="MDB2000724.1"/>
    <property type="molecule type" value="Genomic_DNA"/>
</dbReference>
<feature type="region of interest" description="Disordered" evidence="4">
    <location>
        <begin position="27"/>
        <end position="52"/>
    </location>
</feature>
<comment type="caution">
    <text evidence="6">The sequence shown here is derived from an EMBL/GenBank/DDBJ whole genome shotgun (WGS) entry which is preliminary data.</text>
</comment>
<dbReference type="Gene3D" id="3.40.190.170">
    <property type="entry name" value="Bacterial extracellular solute-binding protein, family 7"/>
    <property type="match status" value="1"/>
</dbReference>
<dbReference type="PROSITE" id="PS51257">
    <property type="entry name" value="PROKAR_LIPOPROTEIN"/>
    <property type="match status" value="1"/>
</dbReference>
<dbReference type="NCBIfam" id="TIGR00787">
    <property type="entry name" value="dctP"/>
    <property type="match status" value="1"/>
</dbReference>
<evidence type="ECO:0000313" key="6">
    <source>
        <dbReference type="EMBL" id="MDB2000724.1"/>
    </source>
</evidence>
<name>A0AAW6AXD9_CLOSY</name>
<evidence type="ECO:0000256" key="2">
    <source>
        <dbReference type="ARBA" id="ARBA00022448"/>
    </source>
</evidence>
<evidence type="ECO:0000313" key="7">
    <source>
        <dbReference type="Proteomes" id="UP001300871"/>
    </source>
</evidence>
<evidence type="ECO:0000256" key="1">
    <source>
        <dbReference type="ARBA" id="ARBA00009023"/>
    </source>
</evidence>
<sequence>MRNKMGLLMAGLICSISILAGCSSGGKTAEPAKEAQEAQGQENREAQAEPSGEVMEFKVASVVSQSAKDAAEEFTQKVLDGTNGRIRVTFFHDNQLGDDKSVVEATQLGDIDMAISPITPLASFFNDFYLFDAPFVFFDYQEVYDVLDGEIGQAMAKGLEEYNLKCLGFGENGFRYLTNSKVPVKVPTDLKGLKIRVMENEIQLATWKAFGSNPTPMSFNELYTALQQKTVDGEENSLGIIDSSQFMTVQKYLSMDQHTYVPFVFCMNLEKFNSLSPEDQNVITEAGKEWVKSQRIYSQKYDKEILDKYRNTEGIEVVDITAEEKQQWMDCVMEADIYNMIKEKLTHPEYMDQLLDRK</sequence>
<feature type="signal peptide" evidence="5">
    <location>
        <begin position="1"/>
        <end position="20"/>
    </location>
</feature>
<feature type="chain" id="PRO_5044477608" evidence="5">
    <location>
        <begin position="21"/>
        <end position="358"/>
    </location>
</feature>
<dbReference type="AlphaFoldDB" id="A0AAW6AXD9"/>